<dbReference type="GO" id="GO:0003824">
    <property type="term" value="F:catalytic activity"/>
    <property type="evidence" value="ECO:0007669"/>
    <property type="project" value="InterPro"/>
</dbReference>
<evidence type="ECO:0000256" key="5">
    <source>
        <dbReference type="ARBA" id="ARBA00023004"/>
    </source>
</evidence>
<dbReference type="GO" id="GO:0051539">
    <property type="term" value="F:4 iron, 4 sulfur cluster binding"/>
    <property type="evidence" value="ECO:0007669"/>
    <property type="project" value="UniProtKB-KW"/>
</dbReference>
<evidence type="ECO:0000256" key="2">
    <source>
        <dbReference type="ARBA" id="ARBA00022485"/>
    </source>
</evidence>
<evidence type="ECO:0000256" key="3">
    <source>
        <dbReference type="ARBA" id="ARBA00022691"/>
    </source>
</evidence>
<dbReference type="SFLD" id="SFLDS00029">
    <property type="entry name" value="Radical_SAM"/>
    <property type="match status" value="1"/>
</dbReference>
<keyword evidence="2" id="KW-0004">4Fe-4S</keyword>
<dbReference type="Proteomes" id="UP001165427">
    <property type="component" value="Unassembled WGS sequence"/>
</dbReference>
<dbReference type="NCBIfam" id="TIGR02495">
    <property type="entry name" value="NrdG2"/>
    <property type="match status" value="1"/>
</dbReference>
<evidence type="ECO:0000256" key="1">
    <source>
        <dbReference type="ARBA" id="ARBA00001966"/>
    </source>
</evidence>
<proteinExistence type="predicted"/>
<dbReference type="InterPro" id="IPR007197">
    <property type="entry name" value="rSAM"/>
</dbReference>
<evidence type="ECO:0000313" key="9">
    <source>
        <dbReference type="Proteomes" id="UP001165427"/>
    </source>
</evidence>
<dbReference type="PANTHER" id="PTHR30352">
    <property type="entry name" value="PYRUVATE FORMATE-LYASE-ACTIVATING ENZYME"/>
    <property type="match status" value="1"/>
</dbReference>
<evidence type="ECO:0000259" key="7">
    <source>
        <dbReference type="PROSITE" id="PS51918"/>
    </source>
</evidence>
<comment type="caution">
    <text evidence="8">The sequence shown here is derived from an EMBL/GenBank/DDBJ whole genome shotgun (WGS) entry which is preliminary data.</text>
</comment>
<dbReference type="Pfam" id="PF04055">
    <property type="entry name" value="Radical_SAM"/>
    <property type="match status" value="1"/>
</dbReference>
<dbReference type="SUPFAM" id="SSF102114">
    <property type="entry name" value="Radical SAM enzymes"/>
    <property type="match status" value="1"/>
</dbReference>
<keyword evidence="4" id="KW-0479">Metal-binding</keyword>
<dbReference type="InterPro" id="IPR012840">
    <property type="entry name" value="NrdG2"/>
</dbReference>
<evidence type="ECO:0000256" key="4">
    <source>
        <dbReference type="ARBA" id="ARBA00022723"/>
    </source>
</evidence>
<feature type="domain" description="Radical SAM core" evidence="7">
    <location>
        <begin position="22"/>
        <end position="239"/>
    </location>
</feature>
<dbReference type="PANTHER" id="PTHR30352:SF13">
    <property type="entry name" value="GLYCYL-RADICAL ENZYME ACTIVATING ENZYME YJJW-RELATED"/>
    <property type="match status" value="1"/>
</dbReference>
<keyword evidence="5" id="KW-0408">Iron</keyword>
<organism evidence="8 9">
    <name type="scientific">Desulfatitalea alkaliphila</name>
    <dbReference type="NCBI Taxonomy" id="2929485"/>
    <lineage>
        <taxon>Bacteria</taxon>
        <taxon>Pseudomonadati</taxon>
        <taxon>Thermodesulfobacteriota</taxon>
        <taxon>Desulfobacteria</taxon>
        <taxon>Desulfobacterales</taxon>
        <taxon>Desulfosarcinaceae</taxon>
        <taxon>Desulfatitalea</taxon>
    </lineage>
</organism>
<dbReference type="RefSeq" id="WP_246904707.1">
    <property type="nucleotide sequence ID" value="NZ_JALJRB010000006.1"/>
</dbReference>
<sequence>MCVQVRDGQPLLAGLQKNTLIDFPGRVGCVVFFTGCNFACPYCHNPELARGAWPQRITLRELIDFLQPRRHLIDGVVISGGEPTLHPALPELCRAIRRIGQAVKLDTNGSRPAVVEKLLQDRLVDYVAMDIKTAPDHYASPWAAPGAGAAVVESMRLLMRGTIPYEFRTTCVRPFVDTPTVAAIAGAVKGARRYTLQTFRTVDLLHPGFFDGADPGFSPSEMAELQRVVAPFVGECLVR</sequence>
<dbReference type="AlphaFoldDB" id="A0AA41R7G4"/>
<keyword evidence="3" id="KW-0949">S-adenosyl-L-methionine</keyword>
<evidence type="ECO:0000256" key="6">
    <source>
        <dbReference type="ARBA" id="ARBA00023014"/>
    </source>
</evidence>
<protein>
    <submittedName>
        <fullName evidence="8">Anaerobic ribonucleoside-triphosphate reductase activating protein</fullName>
    </submittedName>
</protein>
<dbReference type="CDD" id="cd01335">
    <property type="entry name" value="Radical_SAM"/>
    <property type="match status" value="1"/>
</dbReference>
<accession>A0AA41R7G4</accession>
<keyword evidence="6" id="KW-0411">Iron-sulfur</keyword>
<name>A0AA41R7G4_9BACT</name>
<reference evidence="8" key="1">
    <citation type="submission" date="2022-04" db="EMBL/GenBank/DDBJ databases">
        <title>Desulfatitalea alkaliphila sp. nov., a novel anaerobic sulfate-reducing bacterium isolated from terrestrial mud volcano, Taman Peninsula, Russia.</title>
        <authorList>
            <person name="Khomyakova M.A."/>
            <person name="Merkel A.Y."/>
            <person name="Slobodkin A.I."/>
        </authorList>
    </citation>
    <scope>NUCLEOTIDE SEQUENCE</scope>
    <source>
        <strain evidence="8">M08but</strain>
    </source>
</reference>
<dbReference type="InterPro" id="IPR034457">
    <property type="entry name" value="Organic_radical-activating"/>
</dbReference>
<dbReference type="Gene3D" id="3.20.20.70">
    <property type="entry name" value="Aldolase class I"/>
    <property type="match status" value="1"/>
</dbReference>
<dbReference type="SFLD" id="SFLDG01094">
    <property type="entry name" value="Uncharacterised_Radical_SAM_Su"/>
    <property type="match status" value="1"/>
</dbReference>
<comment type="cofactor">
    <cofactor evidence="1">
        <name>[4Fe-4S] cluster</name>
        <dbReference type="ChEBI" id="CHEBI:49883"/>
    </cofactor>
</comment>
<dbReference type="GO" id="GO:0046872">
    <property type="term" value="F:metal ion binding"/>
    <property type="evidence" value="ECO:0007669"/>
    <property type="project" value="UniProtKB-KW"/>
</dbReference>
<gene>
    <name evidence="8" type="ORF">MRX98_07470</name>
</gene>
<dbReference type="InterPro" id="IPR058240">
    <property type="entry name" value="rSAM_sf"/>
</dbReference>
<dbReference type="PROSITE" id="PS51918">
    <property type="entry name" value="RADICAL_SAM"/>
    <property type="match status" value="1"/>
</dbReference>
<evidence type="ECO:0000313" key="8">
    <source>
        <dbReference type="EMBL" id="MCJ8500408.1"/>
    </source>
</evidence>
<dbReference type="EMBL" id="JALJRB010000006">
    <property type="protein sequence ID" value="MCJ8500408.1"/>
    <property type="molecule type" value="Genomic_DNA"/>
</dbReference>
<dbReference type="InterPro" id="IPR013785">
    <property type="entry name" value="Aldolase_TIM"/>
</dbReference>
<keyword evidence="9" id="KW-1185">Reference proteome</keyword>